<reference evidence="2" key="1">
    <citation type="submission" date="2019-08" db="EMBL/GenBank/DDBJ databases">
        <title>Three high-quality genomes provides insights into domestication of ducks.</title>
        <authorList>
            <person name="Hou Z.C."/>
            <person name="Zhu F."/>
            <person name="Yin Z.T."/>
            <person name="Zhang F."/>
        </authorList>
    </citation>
    <scope>NUCLEOTIDE SEQUENCE [LARGE SCALE GENOMIC DNA]</scope>
</reference>
<feature type="transmembrane region" description="Helical" evidence="1">
    <location>
        <begin position="12"/>
        <end position="34"/>
    </location>
</feature>
<reference evidence="2" key="2">
    <citation type="submission" date="2025-08" db="UniProtKB">
        <authorList>
            <consortium name="Ensembl"/>
        </authorList>
    </citation>
    <scope>IDENTIFICATION</scope>
</reference>
<accession>A0A8B9T999</accession>
<keyword evidence="1" id="KW-0812">Transmembrane</keyword>
<evidence type="ECO:0000256" key="1">
    <source>
        <dbReference type="SAM" id="Phobius"/>
    </source>
</evidence>
<protein>
    <submittedName>
        <fullName evidence="2">Uncharacterized protein</fullName>
    </submittedName>
</protein>
<sequence length="74" mass="8835">VVFTPFLMNYILRVNYCFIIQIKVLFVSLFLIILSTKSKKKEKVTNFYLLHITPGKSRPHSKKKIWLSRSQWTC</sequence>
<reference evidence="2" key="3">
    <citation type="submission" date="2025-09" db="UniProtKB">
        <authorList>
            <consortium name="Ensembl"/>
        </authorList>
    </citation>
    <scope>IDENTIFICATION</scope>
</reference>
<keyword evidence="1" id="KW-0472">Membrane</keyword>
<organism evidence="2 3">
    <name type="scientific">Anas platyrhynchos</name>
    <name type="common">Mallard</name>
    <name type="synonym">Anas boschas</name>
    <dbReference type="NCBI Taxonomy" id="8839"/>
    <lineage>
        <taxon>Eukaryota</taxon>
        <taxon>Metazoa</taxon>
        <taxon>Chordata</taxon>
        <taxon>Craniata</taxon>
        <taxon>Vertebrata</taxon>
        <taxon>Euteleostomi</taxon>
        <taxon>Archelosauria</taxon>
        <taxon>Archosauria</taxon>
        <taxon>Dinosauria</taxon>
        <taxon>Saurischia</taxon>
        <taxon>Theropoda</taxon>
        <taxon>Coelurosauria</taxon>
        <taxon>Aves</taxon>
        <taxon>Neognathae</taxon>
        <taxon>Galloanserae</taxon>
        <taxon>Anseriformes</taxon>
        <taxon>Anatidae</taxon>
        <taxon>Anatinae</taxon>
        <taxon>Anas</taxon>
    </lineage>
</organism>
<keyword evidence="1" id="KW-1133">Transmembrane helix</keyword>
<name>A0A8B9T999_ANAPL</name>
<dbReference type="Proteomes" id="UP000694400">
    <property type="component" value="Chromosome 3"/>
</dbReference>
<dbReference type="AlphaFoldDB" id="A0A8B9T999"/>
<proteinExistence type="predicted"/>
<evidence type="ECO:0000313" key="3">
    <source>
        <dbReference type="Proteomes" id="UP000694400"/>
    </source>
</evidence>
<dbReference type="Ensembl" id="ENSAPLT00020019304.1">
    <property type="protein sequence ID" value="ENSAPLP00020017877.1"/>
    <property type="gene ID" value="ENSAPLG00020012772.1"/>
</dbReference>
<evidence type="ECO:0000313" key="2">
    <source>
        <dbReference type="Ensembl" id="ENSAPLP00020017877.1"/>
    </source>
</evidence>